<dbReference type="InterPro" id="IPR006205">
    <property type="entry name" value="Mev_gal_kin"/>
</dbReference>
<dbReference type="InterPro" id="IPR036554">
    <property type="entry name" value="GHMP_kinase_C_sf"/>
</dbReference>
<reference evidence="15 16" key="1">
    <citation type="journal article" date="2023" name="Microbiol. Spectr.">
        <title>Symbiosis of Carpenter Bees with Uncharacterized Lactic Acid Bacteria Showing NAD Auxotrophy.</title>
        <authorList>
            <person name="Kawasaki S."/>
            <person name="Ozawa K."/>
            <person name="Mori T."/>
            <person name="Yamamoto A."/>
            <person name="Ito M."/>
            <person name="Ohkuma M."/>
            <person name="Sakamoto M."/>
            <person name="Matsutani M."/>
        </authorList>
    </citation>
    <scope>NUCLEOTIDE SEQUENCE [LARGE SCALE GENOMIC DNA]</scope>
    <source>
        <strain evidence="15 16">XA3</strain>
    </source>
</reference>
<dbReference type="PANTHER" id="PTHR43290">
    <property type="entry name" value="MEVALONATE KINASE"/>
    <property type="match status" value="1"/>
</dbReference>
<dbReference type="PANTHER" id="PTHR43290:SF2">
    <property type="entry name" value="MEVALONATE KINASE"/>
    <property type="match status" value="1"/>
</dbReference>
<comment type="subcellular location">
    <subcellularLocation>
        <location evidence="1">Cytoplasm</location>
    </subcellularLocation>
</comment>
<evidence type="ECO:0000256" key="4">
    <source>
        <dbReference type="ARBA" id="ARBA00022490"/>
    </source>
</evidence>
<dbReference type="Pfam" id="PF00288">
    <property type="entry name" value="GHMP_kinases_N"/>
    <property type="match status" value="1"/>
</dbReference>
<dbReference type="InterPro" id="IPR014721">
    <property type="entry name" value="Ribsml_uS5_D2-typ_fold_subgr"/>
</dbReference>
<comment type="similarity">
    <text evidence="2">Belongs to the GHMP kinase family. Mevalonate kinase subfamily.</text>
</comment>
<evidence type="ECO:0000256" key="5">
    <source>
        <dbReference type="ARBA" id="ARBA00022516"/>
    </source>
</evidence>
<evidence type="ECO:0000256" key="3">
    <source>
        <dbReference type="ARBA" id="ARBA00012103"/>
    </source>
</evidence>
<evidence type="ECO:0000256" key="9">
    <source>
        <dbReference type="ARBA" id="ARBA00022840"/>
    </source>
</evidence>
<keyword evidence="7" id="KW-0547">Nucleotide-binding</keyword>
<dbReference type="AlphaFoldDB" id="A0AAU9D4E6"/>
<evidence type="ECO:0000256" key="7">
    <source>
        <dbReference type="ARBA" id="ARBA00022741"/>
    </source>
</evidence>
<evidence type="ECO:0000256" key="11">
    <source>
        <dbReference type="ARBA" id="ARBA00023098"/>
    </source>
</evidence>
<keyword evidence="10" id="KW-0460">Magnesium</keyword>
<feature type="domain" description="GHMP kinase N-terminal" evidence="13">
    <location>
        <begin position="81"/>
        <end position="151"/>
    </location>
</feature>
<dbReference type="InterPro" id="IPR020568">
    <property type="entry name" value="Ribosomal_Su5_D2-typ_SF"/>
</dbReference>
<keyword evidence="16" id="KW-1185">Reference proteome</keyword>
<dbReference type="NCBIfam" id="TIGR00549">
    <property type="entry name" value="mevalon_kin"/>
    <property type="match status" value="1"/>
</dbReference>
<feature type="domain" description="GHMP kinase C-terminal" evidence="14">
    <location>
        <begin position="225"/>
        <end position="295"/>
    </location>
</feature>
<keyword evidence="6" id="KW-0808">Transferase</keyword>
<name>A0AAU9D4E6_9LACO</name>
<keyword evidence="8 15" id="KW-0418">Kinase</keyword>
<evidence type="ECO:0000256" key="10">
    <source>
        <dbReference type="ARBA" id="ARBA00022842"/>
    </source>
</evidence>
<dbReference type="SUPFAM" id="SSF55060">
    <property type="entry name" value="GHMP Kinase, C-terminal domain"/>
    <property type="match status" value="1"/>
</dbReference>
<keyword evidence="5" id="KW-0444">Lipid biosynthesis</keyword>
<dbReference type="InterPro" id="IPR006204">
    <property type="entry name" value="GHMP_kinase_N_dom"/>
</dbReference>
<dbReference type="GO" id="GO:0004496">
    <property type="term" value="F:mevalonate kinase activity"/>
    <property type="evidence" value="ECO:0007669"/>
    <property type="project" value="UniProtKB-EC"/>
</dbReference>
<sequence length="317" mass="34669">MTKARASSIAYGKLILNGEHAVVFDRPALAVPINSLQTKVFITEQSRKGIYLKSKYFFGNLEDCKNILPSLYALIKEFLIYIENPQANFQVNIESSIPEASGLGSSAAVAWSLANALNRYFGTSLNKEELYRFANISEEIVHTNPSGLDLITSSSATPVIFQKNKKAAKLQVASDLKGFIVIATTPKHGLTKNAVMQVAKSAQMHPFLYENYFNQIENITTNAIEHLTSGNLSAFGNDLTENQKVLAKMHLSTPKIDELLTLARNNGSLGAKITGSGLGGSIFALTENYPDAVKLEQLFCQAAANFTHIIALKEYTN</sequence>
<dbReference type="GO" id="GO:0019287">
    <property type="term" value="P:isopentenyl diphosphate biosynthetic process, mevalonate pathway"/>
    <property type="evidence" value="ECO:0007669"/>
    <property type="project" value="TreeGrafter"/>
</dbReference>
<dbReference type="RefSeq" id="WP_317636284.1">
    <property type="nucleotide sequence ID" value="NZ_AP026802.1"/>
</dbReference>
<evidence type="ECO:0000259" key="14">
    <source>
        <dbReference type="Pfam" id="PF08544"/>
    </source>
</evidence>
<evidence type="ECO:0000256" key="2">
    <source>
        <dbReference type="ARBA" id="ARBA00006495"/>
    </source>
</evidence>
<evidence type="ECO:0000256" key="6">
    <source>
        <dbReference type="ARBA" id="ARBA00022679"/>
    </source>
</evidence>
<dbReference type="InterPro" id="IPR006203">
    <property type="entry name" value="GHMP_knse_ATP-bd_CS"/>
</dbReference>
<dbReference type="EC" id="2.7.1.36" evidence="3"/>
<proteinExistence type="inferred from homology"/>
<evidence type="ECO:0000313" key="15">
    <source>
        <dbReference type="EMBL" id="BDR58378.1"/>
    </source>
</evidence>
<dbReference type="KEGG" id="xap:XA3_08190"/>
<dbReference type="EMBL" id="AP026802">
    <property type="protein sequence ID" value="BDR58378.1"/>
    <property type="molecule type" value="Genomic_DNA"/>
</dbReference>
<gene>
    <name evidence="15" type="primary">yeaG</name>
    <name evidence="15" type="ORF">XA3_08190</name>
</gene>
<accession>A0AAU9D4E6</accession>
<dbReference type="GO" id="GO:0005524">
    <property type="term" value="F:ATP binding"/>
    <property type="evidence" value="ECO:0007669"/>
    <property type="project" value="UniProtKB-KW"/>
</dbReference>
<keyword evidence="4" id="KW-0963">Cytoplasm</keyword>
<evidence type="ECO:0000259" key="13">
    <source>
        <dbReference type="Pfam" id="PF00288"/>
    </source>
</evidence>
<evidence type="ECO:0000256" key="8">
    <source>
        <dbReference type="ARBA" id="ARBA00022777"/>
    </source>
</evidence>
<evidence type="ECO:0000256" key="1">
    <source>
        <dbReference type="ARBA" id="ARBA00004496"/>
    </source>
</evidence>
<dbReference type="InterPro" id="IPR013750">
    <property type="entry name" value="GHMP_kinase_C_dom"/>
</dbReference>
<dbReference type="Proteomes" id="UP001321861">
    <property type="component" value="Chromosome"/>
</dbReference>
<comment type="pathway">
    <text evidence="12">Isoprenoid biosynthesis; isopentenyl diphosphate biosynthesis via mevalonate pathway; isopentenyl diphosphate from (R)-mevalonate: step 1/3.</text>
</comment>
<keyword evidence="11" id="KW-0443">Lipid metabolism</keyword>
<evidence type="ECO:0000256" key="12">
    <source>
        <dbReference type="ARBA" id="ARBA00029438"/>
    </source>
</evidence>
<dbReference type="Gene3D" id="3.30.70.890">
    <property type="entry name" value="GHMP kinase, C-terminal domain"/>
    <property type="match status" value="1"/>
</dbReference>
<dbReference type="PROSITE" id="PS00627">
    <property type="entry name" value="GHMP_KINASES_ATP"/>
    <property type="match status" value="1"/>
</dbReference>
<keyword evidence="9" id="KW-0067">ATP-binding</keyword>
<dbReference type="SUPFAM" id="SSF54211">
    <property type="entry name" value="Ribosomal protein S5 domain 2-like"/>
    <property type="match status" value="1"/>
</dbReference>
<protein>
    <recommendedName>
        <fullName evidence="3">mevalonate kinase</fullName>
        <ecNumber evidence="3">2.7.1.36</ecNumber>
    </recommendedName>
</protein>
<dbReference type="Gene3D" id="3.30.230.10">
    <property type="match status" value="1"/>
</dbReference>
<dbReference type="PRINTS" id="PR00959">
    <property type="entry name" value="MEVGALKINASE"/>
</dbReference>
<dbReference type="GO" id="GO:0005829">
    <property type="term" value="C:cytosol"/>
    <property type="evidence" value="ECO:0007669"/>
    <property type="project" value="TreeGrafter"/>
</dbReference>
<dbReference type="Pfam" id="PF08544">
    <property type="entry name" value="GHMP_kinases_C"/>
    <property type="match status" value="1"/>
</dbReference>
<evidence type="ECO:0000313" key="16">
    <source>
        <dbReference type="Proteomes" id="UP001321861"/>
    </source>
</evidence>
<organism evidence="15 16">
    <name type="scientific">Xylocopilactobacillus apicola</name>
    <dbReference type="NCBI Taxonomy" id="2932184"/>
    <lineage>
        <taxon>Bacteria</taxon>
        <taxon>Bacillati</taxon>
        <taxon>Bacillota</taxon>
        <taxon>Bacilli</taxon>
        <taxon>Lactobacillales</taxon>
        <taxon>Lactobacillaceae</taxon>
        <taxon>Xylocopilactobacillus</taxon>
    </lineage>
</organism>